<dbReference type="OrthoDB" id="10270475at2759"/>
<evidence type="ECO:0000313" key="1">
    <source>
        <dbReference type="EMBL" id="CDM26256.1"/>
    </source>
</evidence>
<keyword evidence="2" id="KW-1185">Reference proteome</keyword>
<name>W6PRA7_PENRF</name>
<gene>
    <name evidence="1" type="ORF">PROQFM164_S01g000065</name>
</gene>
<accession>W6PRA7</accession>
<organism evidence="1 2">
    <name type="scientific">Penicillium roqueforti (strain FM164)</name>
    <dbReference type="NCBI Taxonomy" id="1365484"/>
    <lineage>
        <taxon>Eukaryota</taxon>
        <taxon>Fungi</taxon>
        <taxon>Dikarya</taxon>
        <taxon>Ascomycota</taxon>
        <taxon>Pezizomycotina</taxon>
        <taxon>Eurotiomycetes</taxon>
        <taxon>Eurotiomycetidae</taxon>
        <taxon>Eurotiales</taxon>
        <taxon>Aspergillaceae</taxon>
        <taxon>Penicillium</taxon>
    </lineage>
</organism>
<reference evidence="1" key="1">
    <citation type="journal article" date="2014" name="Nat. Commun.">
        <title>Multiple recent horizontal transfers of a large genomic region in cheese making fungi.</title>
        <authorList>
            <person name="Cheeseman K."/>
            <person name="Ropars J."/>
            <person name="Renault P."/>
            <person name="Dupont J."/>
            <person name="Gouzy J."/>
            <person name="Branca A."/>
            <person name="Abraham A.L."/>
            <person name="Ceppi M."/>
            <person name="Conseiller E."/>
            <person name="Debuchy R."/>
            <person name="Malagnac F."/>
            <person name="Goarin A."/>
            <person name="Silar P."/>
            <person name="Lacoste S."/>
            <person name="Sallet E."/>
            <person name="Bensimon A."/>
            <person name="Giraud T."/>
            <person name="Brygoo Y."/>
        </authorList>
    </citation>
    <scope>NUCLEOTIDE SEQUENCE [LARGE SCALE GENOMIC DNA]</scope>
    <source>
        <strain evidence="1">FM164</strain>
    </source>
</reference>
<protein>
    <submittedName>
        <fullName evidence="1">Genomic scaffold, ProqFM164S01</fullName>
    </submittedName>
</protein>
<proteinExistence type="predicted"/>
<dbReference type="EMBL" id="HG792015">
    <property type="protein sequence ID" value="CDM26256.1"/>
    <property type="molecule type" value="Genomic_DNA"/>
</dbReference>
<dbReference type="Proteomes" id="UP000030686">
    <property type="component" value="Unassembled WGS sequence"/>
</dbReference>
<dbReference type="AlphaFoldDB" id="W6PRA7"/>
<evidence type="ECO:0000313" key="2">
    <source>
        <dbReference type="Proteomes" id="UP000030686"/>
    </source>
</evidence>
<sequence length="66" mass="7393">MNKARQQPHRPDSQVTSGGILHVREIDGGMALDGLQDMKDDRFKNIVNIVEEDPIISLRGTCTYIV</sequence>